<dbReference type="PANTHER" id="PTHR23411">
    <property type="entry name" value="TAPASIN"/>
    <property type="match status" value="1"/>
</dbReference>
<dbReference type="SUPFAM" id="SSF48726">
    <property type="entry name" value="Immunoglobulin"/>
    <property type="match status" value="5"/>
</dbReference>
<protein>
    <submittedName>
        <fullName evidence="5">Uncharacterized LOC101734363</fullName>
    </submittedName>
    <submittedName>
        <fullName evidence="7 8">Uncharacterized protein LOC101734363</fullName>
    </submittedName>
</protein>
<reference evidence="5" key="1">
    <citation type="journal article" date="2010" name="Science">
        <title>The genome of the Western clawed frog Xenopus tropicalis.</title>
        <authorList>
            <person name="Hellsten U."/>
            <person name="Harland R.M."/>
            <person name="Gilchrist M.J."/>
            <person name="Hendrix D."/>
            <person name="Jurka J."/>
            <person name="Kapitonov V."/>
            <person name="Ovcharenko I."/>
            <person name="Putnam N.H."/>
            <person name="Shu S."/>
            <person name="Taher L."/>
            <person name="Blitz I.L."/>
            <person name="Blumberg B."/>
            <person name="Dichmann D.S."/>
            <person name="Dubchak I."/>
            <person name="Amaya E."/>
            <person name="Detter J.C."/>
            <person name="Fletcher R."/>
            <person name="Gerhard D.S."/>
            <person name="Goodstein D."/>
            <person name="Graves T."/>
            <person name="Grigoriev I.V."/>
            <person name="Grimwood J."/>
            <person name="Kawashima T."/>
            <person name="Lindquist E."/>
            <person name="Lucas S.M."/>
            <person name="Mead P.E."/>
            <person name="Mitros T."/>
            <person name="Ogino H."/>
            <person name="Ohta Y."/>
            <person name="Poliakov A.V."/>
            <person name="Pollet N."/>
            <person name="Robert J."/>
            <person name="Salamov A."/>
            <person name="Sater A.K."/>
            <person name="Schmutz J."/>
            <person name="Terry A."/>
            <person name="Vize P.D."/>
            <person name="Warren W.C."/>
            <person name="Wells D."/>
            <person name="Wills A."/>
            <person name="Wilson R.K."/>
            <person name="Zimmerman L.B."/>
            <person name="Zorn A.M."/>
            <person name="Grainger R."/>
            <person name="Grammer T."/>
            <person name="Khokha M.K."/>
            <person name="Richardson P.M."/>
            <person name="Rokhsar D.S."/>
        </authorList>
    </citation>
    <scope>NUCLEOTIDE SEQUENCE [LARGE SCALE GENOMIC DNA]</scope>
    <source>
        <strain evidence="5">Nigerian</strain>
    </source>
</reference>
<dbReference type="Xenbase" id="XB-GENE-29087723">
    <property type="gene designation" value="LOC101734363"/>
</dbReference>
<dbReference type="Pfam" id="PF07654">
    <property type="entry name" value="C1-set"/>
    <property type="match status" value="2"/>
</dbReference>
<dbReference type="SMART" id="SM00407">
    <property type="entry name" value="IGc1"/>
    <property type="match status" value="3"/>
</dbReference>
<evidence type="ECO:0000256" key="3">
    <source>
        <dbReference type="SAM" id="SignalP"/>
    </source>
</evidence>
<dbReference type="Bgee" id="ENSXETG00000035056">
    <property type="expression patterns" value="Expressed in liver and 11 other cell types or tissues"/>
</dbReference>
<evidence type="ECO:0000313" key="8">
    <source>
        <dbReference type="RefSeq" id="XP_031749263.1"/>
    </source>
</evidence>
<reference evidence="5" key="2">
    <citation type="submission" date="2020-05" db="UniProtKB">
        <authorList>
            <consortium name="Ensembl"/>
        </authorList>
    </citation>
    <scope>IDENTIFICATION</scope>
</reference>
<dbReference type="RefSeq" id="XP_031749263.1">
    <property type="nucleotide sequence ID" value="XM_031893403.1"/>
</dbReference>
<keyword evidence="1" id="KW-0393">Immunoglobulin domain</keyword>
<dbReference type="Ensembl" id="ENSXETT00000090827">
    <property type="protein sequence ID" value="ENSXETP00000088759"/>
    <property type="gene ID" value="ENSXETG00000035056"/>
</dbReference>
<feature type="domain" description="Ig-like" evidence="4">
    <location>
        <begin position="13"/>
        <end position="122"/>
    </location>
</feature>
<dbReference type="GeneTree" id="ENSGT00940000163348"/>
<feature type="region of interest" description="Disordered" evidence="2">
    <location>
        <begin position="740"/>
        <end position="760"/>
    </location>
</feature>
<dbReference type="OrthoDB" id="10043043at2759"/>
<dbReference type="InterPro" id="IPR036179">
    <property type="entry name" value="Ig-like_dom_sf"/>
</dbReference>
<dbReference type="RefSeq" id="XP_031749262.1">
    <property type="nucleotide sequence ID" value="XM_031893402.1"/>
</dbReference>
<evidence type="ECO:0000313" key="5">
    <source>
        <dbReference type="Ensembl" id="ENSXETP00000088759"/>
    </source>
</evidence>
<dbReference type="InterPro" id="IPR003599">
    <property type="entry name" value="Ig_sub"/>
</dbReference>
<dbReference type="AlphaFoldDB" id="A0A6I8S6E0"/>
<dbReference type="Proteomes" id="UP000008143">
    <property type="component" value="Chromosome 9"/>
</dbReference>
<dbReference type="KEGG" id="xtr:101734363"/>
<evidence type="ECO:0000313" key="7">
    <source>
        <dbReference type="RefSeq" id="XP_031749262.1"/>
    </source>
</evidence>
<evidence type="ECO:0000256" key="2">
    <source>
        <dbReference type="SAM" id="MobiDB-lite"/>
    </source>
</evidence>
<evidence type="ECO:0000259" key="4">
    <source>
        <dbReference type="PROSITE" id="PS50835"/>
    </source>
</evidence>
<dbReference type="Gene3D" id="2.60.40.10">
    <property type="entry name" value="Immunoglobulins"/>
    <property type="match status" value="7"/>
</dbReference>
<dbReference type="InterPro" id="IPR003006">
    <property type="entry name" value="Ig/MHC_CS"/>
</dbReference>
<feature type="domain" description="Ig-like" evidence="4">
    <location>
        <begin position="129"/>
        <end position="218"/>
    </location>
</feature>
<sequence>MGPVCLGLFLLVPGAVSVLEVFAPPTQQTFLGSNVLLPCTFQVENSQILPNFLAVFWYIGDKEIFRYDNKGKSISHSRVTADEKGFPQGNASITLSNVAISDQGTYRCLVIHSPSRKEKDITVKVQAIPGVHIMKKALIKQEEGVLQCLVTDYYPPLVTVTWLLNGKPSPGSVLGTPRENMDGTFRVNSTLTLSPSETQSDLVIGCQVQHESHPQPLADSFKVVYGVPPSVRMFSSKVEGHLEQIFVCEASGFSPEPVQIKWLVDGMRVEEPKKSESGGFIKESHYRIPSGPGNQLAKITCEAYHETLHQPVTETLQIAKSYRHYYCTGAAILFILLVILCLVKSLQNFPVSSIHTLMSDDGEKVTLYCVASDCPEEPRVTWTVTEGSETKKKVIRTGTETRREKGSVPTSLTQSGESEALLSEGPYTMRSDRLAAGGLHGVLSTLSFKPDAQKHKNIEFSCQFVCGGKIRERKYSFILRRPKASGPIQMSIIENEVVLCSVALQEFYPKPIQIKWSCGVGCYQDLESKTQINPISSTQAFNAESECKIPAQRLKDPGFKVRVTWEHESMTGPEQKELSVRDGGFQWRPFMEEIITPTLRHGTEGRFQCKIWGYFPDALEVKWLRREAGGQELLSVSPSEKYKIPEMEQKREADGTFSCTAALIVSVSGKSDNETEFICRVGHSSLREPLEKSTGALSVGGAPVIRSITRTGGKITAEIDQFYPQGITVTWSRTKEGKDDKYEEYEAPRISTEPPTNSDGTYRIISSCDTKGKVKKEKHIKLRVEHEALGTPIERIILHKEGKYYEQRGDQNIPVPEHKEKKTSSQKKK</sequence>
<dbReference type="PROSITE" id="PS00290">
    <property type="entry name" value="IG_MHC"/>
    <property type="match status" value="1"/>
</dbReference>
<dbReference type="CDD" id="cd00098">
    <property type="entry name" value="IgC1"/>
    <property type="match status" value="3"/>
</dbReference>
<dbReference type="PROSITE" id="PS50835">
    <property type="entry name" value="IG_LIKE"/>
    <property type="match status" value="5"/>
</dbReference>
<name>A0A6I8S6E0_XENTR</name>
<evidence type="ECO:0000313" key="6">
    <source>
        <dbReference type="Proteomes" id="UP000008143"/>
    </source>
</evidence>
<feature type="domain" description="Ig-like" evidence="4">
    <location>
        <begin position="350"/>
        <end position="476"/>
    </location>
</feature>
<dbReference type="GeneID" id="101734363"/>
<accession>A0A6I8S6E0</accession>
<dbReference type="InterPro" id="IPR007110">
    <property type="entry name" value="Ig-like_dom"/>
</dbReference>
<evidence type="ECO:0000256" key="1">
    <source>
        <dbReference type="ARBA" id="ARBA00023319"/>
    </source>
</evidence>
<keyword evidence="3" id="KW-0732">Signal</keyword>
<reference evidence="7 8" key="3">
    <citation type="submission" date="2025-04" db="UniProtKB">
        <authorList>
            <consortium name="RefSeq"/>
        </authorList>
    </citation>
    <scope>IDENTIFICATION</scope>
    <source>
        <strain evidence="7 8">Nigerian</strain>
        <tissue evidence="7 8">Liver and blood</tissue>
    </source>
</reference>
<dbReference type="InterPro" id="IPR003597">
    <property type="entry name" value="Ig_C1-set"/>
</dbReference>
<feature type="chain" id="PRO_5044634233" evidence="3">
    <location>
        <begin position="18"/>
        <end position="829"/>
    </location>
</feature>
<gene>
    <name evidence="5 7 8 9" type="primary">LOC101734363</name>
</gene>
<dbReference type="InterPro" id="IPR013106">
    <property type="entry name" value="Ig_V-set"/>
</dbReference>
<keyword evidence="6" id="KW-1185">Reference proteome</keyword>
<feature type="domain" description="Ig-like" evidence="4">
    <location>
        <begin position="229"/>
        <end position="313"/>
    </location>
</feature>
<proteinExistence type="predicted"/>
<organism evidence="5">
    <name type="scientific">Xenopus tropicalis</name>
    <name type="common">Western clawed frog</name>
    <name type="synonym">Silurana tropicalis</name>
    <dbReference type="NCBI Taxonomy" id="8364"/>
    <lineage>
        <taxon>Eukaryota</taxon>
        <taxon>Metazoa</taxon>
        <taxon>Chordata</taxon>
        <taxon>Craniata</taxon>
        <taxon>Vertebrata</taxon>
        <taxon>Euteleostomi</taxon>
        <taxon>Amphibia</taxon>
        <taxon>Batrachia</taxon>
        <taxon>Anura</taxon>
        <taxon>Pipoidea</taxon>
        <taxon>Pipidae</taxon>
        <taxon>Xenopodinae</taxon>
        <taxon>Xenopus</taxon>
        <taxon>Silurana</taxon>
    </lineage>
</organism>
<feature type="domain" description="Ig-like" evidence="4">
    <location>
        <begin position="589"/>
        <end position="698"/>
    </location>
</feature>
<evidence type="ECO:0000313" key="9">
    <source>
        <dbReference type="Xenbase" id="XB-GENE-29087723"/>
    </source>
</evidence>
<dbReference type="AGR" id="Xenbase:XB-GENE-29087723"/>
<feature type="signal peptide" evidence="3">
    <location>
        <begin position="1"/>
        <end position="17"/>
    </location>
</feature>
<dbReference type="InterPro" id="IPR050380">
    <property type="entry name" value="Immune_Resp_Modulators"/>
</dbReference>
<dbReference type="Pfam" id="PF07686">
    <property type="entry name" value="V-set"/>
    <property type="match status" value="1"/>
</dbReference>
<dbReference type="InterPro" id="IPR013783">
    <property type="entry name" value="Ig-like_fold"/>
</dbReference>
<dbReference type="SMART" id="SM00409">
    <property type="entry name" value="IG"/>
    <property type="match status" value="1"/>
</dbReference>
<feature type="region of interest" description="Disordered" evidence="2">
    <location>
        <begin position="805"/>
        <end position="829"/>
    </location>
</feature>
<dbReference type="FunFam" id="2.60.40.10:FF:001774">
    <property type="entry name" value="Uncharacterized LOC100216153"/>
    <property type="match status" value="1"/>
</dbReference>